<keyword evidence="1" id="KW-0732">Signal</keyword>
<dbReference type="AlphaFoldDB" id="A0A084W8J8"/>
<evidence type="ECO:0000313" key="3">
    <source>
        <dbReference type="EnsemblMetazoa" id="ASIC014645-PA"/>
    </source>
</evidence>
<dbReference type="Proteomes" id="UP000030765">
    <property type="component" value="Unassembled WGS sequence"/>
</dbReference>
<evidence type="ECO:0000313" key="4">
    <source>
        <dbReference type="Proteomes" id="UP000030765"/>
    </source>
</evidence>
<feature type="chain" id="PRO_5010759970" evidence="1">
    <location>
        <begin position="21"/>
        <end position="119"/>
    </location>
</feature>
<accession>A0A084W8J8</accession>
<reference evidence="2 4" key="1">
    <citation type="journal article" date="2014" name="BMC Genomics">
        <title>Genome sequence of Anopheles sinensis provides insight into genetics basis of mosquito competence for malaria parasites.</title>
        <authorList>
            <person name="Zhou D."/>
            <person name="Zhang D."/>
            <person name="Ding G."/>
            <person name="Shi L."/>
            <person name="Hou Q."/>
            <person name="Ye Y."/>
            <person name="Xu Y."/>
            <person name="Zhou H."/>
            <person name="Xiong C."/>
            <person name="Li S."/>
            <person name="Yu J."/>
            <person name="Hong S."/>
            <person name="Yu X."/>
            <person name="Zou P."/>
            <person name="Chen C."/>
            <person name="Chang X."/>
            <person name="Wang W."/>
            <person name="Lv Y."/>
            <person name="Sun Y."/>
            <person name="Ma L."/>
            <person name="Shen B."/>
            <person name="Zhu C."/>
        </authorList>
    </citation>
    <scope>NUCLEOTIDE SEQUENCE [LARGE SCALE GENOMIC DNA]</scope>
</reference>
<sequence>MFPLVTTALLLSGSGFGILAQLVPLLSEHTVDSEAGHLAQLVDGIERICPERRSSSILVLFYVAGDVTAEHALVALSQRYPIMVQNSNFSGVKQPWFTKCIVGFFSTAESFKVCNRYKG</sequence>
<proteinExistence type="predicted"/>
<gene>
    <name evidence="2" type="ORF">ZHAS_00014645</name>
</gene>
<organism evidence="2">
    <name type="scientific">Anopheles sinensis</name>
    <name type="common">Mosquito</name>
    <dbReference type="NCBI Taxonomy" id="74873"/>
    <lineage>
        <taxon>Eukaryota</taxon>
        <taxon>Metazoa</taxon>
        <taxon>Ecdysozoa</taxon>
        <taxon>Arthropoda</taxon>
        <taxon>Hexapoda</taxon>
        <taxon>Insecta</taxon>
        <taxon>Pterygota</taxon>
        <taxon>Neoptera</taxon>
        <taxon>Endopterygota</taxon>
        <taxon>Diptera</taxon>
        <taxon>Nematocera</taxon>
        <taxon>Culicoidea</taxon>
        <taxon>Culicidae</taxon>
        <taxon>Anophelinae</taxon>
        <taxon>Anopheles</taxon>
    </lineage>
</organism>
<protein>
    <submittedName>
        <fullName evidence="2 3">CxxC-x17-CxxC domain-containing protein</fullName>
    </submittedName>
</protein>
<name>A0A084W8J8_ANOSI</name>
<dbReference type="EnsemblMetazoa" id="ASIC014645-RA">
    <property type="protein sequence ID" value="ASIC014645-PA"/>
    <property type="gene ID" value="ASIC014645"/>
</dbReference>
<dbReference type="VEuPathDB" id="VectorBase:ASIC014645"/>
<evidence type="ECO:0000256" key="1">
    <source>
        <dbReference type="SAM" id="SignalP"/>
    </source>
</evidence>
<feature type="signal peptide" evidence="1">
    <location>
        <begin position="1"/>
        <end position="20"/>
    </location>
</feature>
<reference evidence="3" key="2">
    <citation type="submission" date="2020-05" db="UniProtKB">
        <authorList>
            <consortium name="EnsemblMetazoa"/>
        </authorList>
    </citation>
    <scope>IDENTIFICATION</scope>
</reference>
<evidence type="ECO:0000313" key="2">
    <source>
        <dbReference type="EMBL" id="KFB46542.1"/>
    </source>
</evidence>
<dbReference type="EMBL" id="KE525319">
    <property type="protein sequence ID" value="KFB46542.1"/>
    <property type="molecule type" value="Genomic_DNA"/>
</dbReference>
<dbReference type="EMBL" id="ATLV01021481">
    <property type="status" value="NOT_ANNOTATED_CDS"/>
    <property type="molecule type" value="Genomic_DNA"/>
</dbReference>
<keyword evidence="4" id="KW-1185">Reference proteome</keyword>